<dbReference type="STRING" id="180498.A0A067L7L7"/>
<keyword evidence="5" id="KW-1185">Reference proteome</keyword>
<feature type="region of interest" description="Disordered" evidence="2">
    <location>
        <begin position="217"/>
        <end position="245"/>
    </location>
</feature>
<dbReference type="InterPro" id="IPR032675">
    <property type="entry name" value="LRR_dom_sf"/>
</dbReference>
<dbReference type="Gene3D" id="2.130.10.10">
    <property type="entry name" value="YVTN repeat-like/Quinoprotein amine dehydrogenase"/>
    <property type="match status" value="1"/>
</dbReference>
<organism evidence="4 5">
    <name type="scientific">Jatropha curcas</name>
    <name type="common">Barbados nut</name>
    <dbReference type="NCBI Taxonomy" id="180498"/>
    <lineage>
        <taxon>Eukaryota</taxon>
        <taxon>Viridiplantae</taxon>
        <taxon>Streptophyta</taxon>
        <taxon>Embryophyta</taxon>
        <taxon>Tracheophyta</taxon>
        <taxon>Spermatophyta</taxon>
        <taxon>Magnoliopsida</taxon>
        <taxon>eudicotyledons</taxon>
        <taxon>Gunneridae</taxon>
        <taxon>Pentapetalae</taxon>
        <taxon>rosids</taxon>
        <taxon>fabids</taxon>
        <taxon>Malpighiales</taxon>
        <taxon>Euphorbiaceae</taxon>
        <taxon>Crotonoideae</taxon>
        <taxon>Jatropheae</taxon>
        <taxon>Jatropha</taxon>
    </lineage>
</organism>
<name>A0A067L7L7_JATCU</name>
<protein>
    <recommendedName>
        <fullName evidence="3">U2A'/phosphoprotein 32 family A C-terminal domain-containing protein</fullName>
    </recommendedName>
</protein>
<dbReference type="InterPro" id="IPR015943">
    <property type="entry name" value="WD40/YVTN_repeat-like_dom_sf"/>
</dbReference>
<dbReference type="KEGG" id="jcu:105650742"/>
<dbReference type="SMART" id="SM00446">
    <property type="entry name" value="LRRcap"/>
    <property type="match status" value="1"/>
</dbReference>
<dbReference type="InterPro" id="IPR001680">
    <property type="entry name" value="WD40_rpt"/>
</dbReference>
<dbReference type="InterPro" id="IPR003603">
    <property type="entry name" value="U2A'_phosphoprotein32A_C"/>
</dbReference>
<dbReference type="PANTHER" id="PTHR47201">
    <property type="entry name" value="BNAC09G30780D PROTEIN"/>
    <property type="match status" value="1"/>
</dbReference>
<keyword evidence="1" id="KW-0677">Repeat</keyword>
<dbReference type="AlphaFoldDB" id="A0A067L7L7"/>
<dbReference type="GO" id="GO:0080008">
    <property type="term" value="C:Cul4-RING E3 ubiquitin ligase complex"/>
    <property type="evidence" value="ECO:0007669"/>
    <property type="project" value="InterPro"/>
</dbReference>
<dbReference type="Pfam" id="PF20919">
    <property type="entry name" value="DHU1_N"/>
    <property type="match status" value="1"/>
</dbReference>
<proteinExistence type="predicted"/>
<dbReference type="PANTHER" id="PTHR47201:SF1">
    <property type="entry name" value="PROTEIN DWD HYPERSENSITIVE TO UV-B 1"/>
    <property type="match status" value="1"/>
</dbReference>
<dbReference type="SUPFAM" id="SSF50978">
    <property type="entry name" value="WD40 repeat-like"/>
    <property type="match status" value="1"/>
</dbReference>
<evidence type="ECO:0000313" key="4">
    <source>
        <dbReference type="EMBL" id="KDP44456.1"/>
    </source>
</evidence>
<reference evidence="4 5" key="1">
    <citation type="journal article" date="2014" name="PLoS ONE">
        <title>Global Analysis of Gene Expression Profiles in Physic Nut (Jatropha curcas L.) Seedlings Exposed to Salt Stress.</title>
        <authorList>
            <person name="Zhang L."/>
            <person name="Zhang C."/>
            <person name="Wu P."/>
            <person name="Chen Y."/>
            <person name="Li M."/>
            <person name="Jiang H."/>
            <person name="Wu G."/>
        </authorList>
    </citation>
    <scope>NUCLEOTIDE SEQUENCE [LARGE SCALE GENOMIC DNA]</scope>
    <source>
        <strain evidence="5">cv. GZQX0401</strain>
        <tissue evidence="4">Young leaves</tissue>
    </source>
</reference>
<dbReference type="SMART" id="SM00320">
    <property type="entry name" value="WD40"/>
    <property type="match status" value="4"/>
</dbReference>
<feature type="compositionally biased region" description="Polar residues" evidence="2">
    <location>
        <begin position="231"/>
        <end position="245"/>
    </location>
</feature>
<dbReference type="Proteomes" id="UP000027138">
    <property type="component" value="Unassembled WGS sequence"/>
</dbReference>
<accession>A0A067L7L7</accession>
<dbReference type="OrthoDB" id="20669at2759"/>
<dbReference type="Gene3D" id="3.80.10.10">
    <property type="entry name" value="Ribonuclease Inhibitor"/>
    <property type="match status" value="2"/>
</dbReference>
<gene>
    <name evidence="4" type="ORF">JCGZ_16289</name>
</gene>
<evidence type="ECO:0000256" key="2">
    <source>
        <dbReference type="SAM" id="MobiDB-lite"/>
    </source>
</evidence>
<dbReference type="SUPFAM" id="SSF52058">
    <property type="entry name" value="L domain-like"/>
    <property type="match status" value="1"/>
</dbReference>
<evidence type="ECO:0000256" key="1">
    <source>
        <dbReference type="ARBA" id="ARBA00022737"/>
    </source>
</evidence>
<feature type="domain" description="U2A'/phosphoprotein 32 family A C-terminal" evidence="3">
    <location>
        <begin position="359"/>
        <end position="377"/>
    </location>
</feature>
<evidence type="ECO:0000313" key="5">
    <source>
        <dbReference type="Proteomes" id="UP000027138"/>
    </source>
</evidence>
<dbReference type="InterPro" id="IPR048514">
    <property type="entry name" value="DHU1_N"/>
</dbReference>
<dbReference type="InterPro" id="IPR046377">
    <property type="entry name" value="DHU1"/>
</dbReference>
<dbReference type="GO" id="GO:0071493">
    <property type="term" value="P:cellular response to UV-B"/>
    <property type="evidence" value="ECO:0007669"/>
    <property type="project" value="InterPro"/>
</dbReference>
<dbReference type="InterPro" id="IPR036322">
    <property type="entry name" value="WD40_repeat_dom_sf"/>
</dbReference>
<dbReference type="EMBL" id="KK914251">
    <property type="protein sequence ID" value="KDP44456.1"/>
    <property type="molecule type" value="Genomic_DNA"/>
</dbReference>
<sequence length="816" mass="91543">MAVDIRTLQNMYIDSCGRHAVLPNTAVLSGLFKAEVKKSCNELCSLEIFLDQLKDIDFPPLLDLCVSIETSEIEAIDIHNGSSRVLNGEYALSLMRAFNQKLRVVDLQDSLYGKDFLRELSQGGLTCEVLNLRSSRFRKLNMTGEFVRIRTLNLDFNTSLTSFRENCFTCMPNLICLSMCATRVVNLWTTVAALSKLSSLVELRFQKWLCCNETGSSSAPSGGKFDDQCELGQQNSSNNDPPSLNISEHADISSGAEEALINMFSFNDVAIHPEVQSMVGDSSDDSEVDFSTHWQEFDYMNSLSNASPGWDSQVNLQDEVSFGTMCNHSEESSAGAFTRHIADLALKYISCHASPICYEKHYREYMIASLPHLKTLDNLPIRKIDKERAAVTFSQHFEYLPYKQKHRESVVDILYKREIKESRSRLKNKDHKPSYPCRNSPYSYTRSFCAAKVGSSAWPLLHALSVSGSDSGAGRRSFRPRQFEYNPSISSLLVFGTLDGEVVVVNHENEKIVSYVPSLGAMNSVLGLCWLKKHPYKLIAGSDNGSLKLYDVEHVPPTVTGTYSGAGSVTFDDFEQLTSVHVNTTDELFLASGYSKNVALYDINCGRRIQMFTDMHREHINVVKFSNHSPSVFATSSFDRDVKLWDLRQKPIQPCYTTSSSRGNVMVCFSPDDHYLLVSAVDNEVRQLLAVDGRLHMNFEISSTGSSQNYTRSYYMNGRDYIISGSCDEHLVRVCCAQTGRRLKDISLEGRGSGNSMYVQSLRGDPFQDFNMSILAAYMRPNSKYEIVKVNLLASCDRYRESSHSQHSQPSNSMGG</sequence>
<dbReference type="Pfam" id="PF00400">
    <property type="entry name" value="WD40"/>
    <property type="match status" value="1"/>
</dbReference>
<evidence type="ECO:0000259" key="3">
    <source>
        <dbReference type="SMART" id="SM00446"/>
    </source>
</evidence>